<dbReference type="Proteomes" id="UP000181909">
    <property type="component" value="Unassembled WGS sequence"/>
</dbReference>
<protein>
    <submittedName>
        <fullName evidence="2">Uncharacterized protein</fullName>
    </submittedName>
</protein>
<feature type="region of interest" description="Disordered" evidence="1">
    <location>
        <begin position="43"/>
        <end position="62"/>
    </location>
</feature>
<evidence type="ECO:0000256" key="1">
    <source>
        <dbReference type="SAM" id="MobiDB-lite"/>
    </source>
</evidence>
<reference evidence="2 3" key="1">
    <citation type="submission" date="2016-11" db="EMBL/GenBank/DDBJ databases">
        <authorList>
            <person name="Jaros S."/>
            <person name="Januszkiewicz K."/>
            <person name="Wedrychowicz H."/>
        </authorList>
    </citation>
    <scope>NUCLEOTIDE SEQUENCE [LARGE SCALE GENOMIC DNA]</scope>
    <source>
        <strain evidence="2 3">OK807</strain>
    </source>
</reference>
<accession>A0A1K2ETB1</accession>
<organism evidence="2 3">
    <name type="scientific">Streptomyces atratus</name>
    <dbReference type="NCBI Taxonomy" id="1893"/>
    <lineage>
        <taxon>Bacteria</taxon>
        <taxon>Bacillati</taxon>
        <taxon>Actinomycetota</taxon>
        <taxon>Actinomycetes</taxon>
        <taxon>Kitasatosporales</taxon>
        <taxon>Streptomycetaceae</taxon>
        <taxon>Streptomyces</taxon>
    </lineage>
</organism>
<proteinExistence type="predicted"/>
<name>A0A1K2ETB1_STRAR</name>
<evidence type="ECO:0000313" key="2">
    <source>
        <dbReference type="EMBL" id="SFY38699.1"/>
    </source>
</evidence>
<dbReference type="EMBL" id="FPJO01000022">
    <property type="protein sequence ID" value="SFY38699.1"/>
    <property type="molecule type" value="Genomic_DNA"/>
</dbReference>
<evidence type="ECO:0000313" key="3">
    <source>
        <dbReference type="Proteomes" id="UP000181909"/>
    </source>
</evidence>
<dbReference type="AlphaFoldDB" id="A0A1K2ETB1"/>
<sequence>MNVFHSWDSVKREIFDAEDLDAIEFGARQLVAESRAQRLVGIRQEHGAVNNHPPAPAATSDR</sequence>
<gene>
    <name evidence="2" type="ORF">SAMN02787144_1022116</name>
</gene>